<keyword evidence="3" id="KW-1185">Reference proteome</keyword>
<protein>
    <recommendedName>
        <fullName evidence="1">Arc-like DNA binding domain-containing protein</fullName>
    </recommendedName>
</protein>
<dbReference type="SUPFAM" id="SSF47598">
    <property type="entry name" value="Ribbon-helix-helix"/>
    <property type="match status" value="1"/>
</dbReference>
<evidence type="ECO:0000313" key="2">
    <source>
        <dbReference type="EMBL" id="MBB5560622.1"/>
    </source>
</evidence>
<comment type="caution">
    <text evidence="2">The sequence shown here is derived from an EMBL/GenBank/DDBJ whole genome shotgun (WGS) entry which is preliminary data.</text>
</comment>
<sequence>MSREDPTFKLRITPDLRRKVVEAAKENKRSLNAEIKARLESTFDHSDAPAAAVALREIIDRATALLKAYEEPDKNQN</sequence>
<name>A0A7W8UNV0_9HYPH</name>
<evidence type="ECO:0000259" key="1">
    <source>
        <dbReference type="Pfam" id="PF03869"/>
    </source>
</evidence>
<dbReference type="InterPro" id="IPR005569">
    <property type="entry name" value="Arc_DNA-bd_dom"/>
</dbReference>
<dbReference type="InterPro" id="IPR010985">
    <property type="entry name" value="Ribbon_hlx_hlx"/>
</dbReference>
<reference evidence="2 3" key="1">
    <citation type="submission" date="2020-08" db="EMBL/GenBank/DDBJ databases">
        <title>Genomic Encyclopedia of Type Strains, Phase IV (KMG-V): Genome sequencing to study the core and pangenomes of soil and plant-associated prokaryotes.</title>
        <authorList>
            <person name="Whitman W."/>
        </authorList>
    </citation>
    <scope>NUCLEOTIDE SEQUENCE [LARGE SCALE GENOMIC DNA]</scope>
    <source>
        <strain evidence="2 3">SEMIA 4034</strain>
    </source>
</reference>
<dbReference type="AlphaFoldDB" id="A0A7W8UNV0"/>
<dbReference type="GO" id="GO:0003677">
    <property type="term" value="F:DNA binding"/>
    <property type="evidence" value="ECO:0007669"/>
    <property type="project" value="InterPro"/>
</dbReference>
<dbReference type="RefSeq" id="WP_183916087.1">
    <property type="nucleotide sequence ID" value="NZ_JACHBB010000004.1"/>
</dbReference>
<proteinExistence type="predicted"/>
<dbReference type="Gene3D" id="1.10.1220.10">
    <property type="entry name" value="Met repressor-like"/>
    <property type="match status" value="1"/>
</dbReference>
<evidence type="ECO:0000313" key="3">
    <source>
        <dbReference type="Proteomes" id="UP000528824"/>
    </source>
</evidence>
<accession>A0A7W8UNV0</accession>
<gene>
    <name evidence="2" type="ORF">GGI59_002284</name>
</gene>
<feature type="domain" description="Arc-like DNA binding" evidence="1">
    <location>
        <begin position="2"/>
        <end position="44"/>
    </location>
</feature>
<dbReference type="GO" id="GO:0006355">
    <property type="term" value="P:regulation of DNA-templated transcription"/>
    <property type="evidence" value="ECO:0007669"/>
    <property type="project" value="InterPro"/>
</dbReference>
<dbReference type="Proteomes" id="UP000528824">
    <property type="component" value="Unassembled WGS sequence"/>
</dbReference>
<dbReference type="EMBL" id="JACHBC010000004">
    <property type="protein sequence ID" value="MBB5560622.1"/>
    <property type="molecule type" value="Genomic_DNA"/>
</dbReference>
<dbReference type="InterPro" id="IPR013321">
    <property type="entry name" value="Arc_rbn_hlx_hlx"/>
</dbReference>
<organism evidence="2 3">
    <name type="scientific">Rhizobium lentis</name>
    <dbReference type="NCBI Taxonomy" id="1138194"/>
    <lineage>
        <taxon>Bacteria</taxon>
        <taxon>Pseudomonadati</taxon>
        <taxon>Pseudomonadota</taxon>
        <taxon>Alphaproteobacteria</taxon>
        <taxon>Hyphomicrobiales</taxon>
        <taxon>Rhizobiaceae</taxon>
        <taxon>Rhizobium/Agrobacterium group</taxon>
        <taxon>Rhizobium</taxon>
    </lineage>
</organism>
<dbReference type="Pfam" id="PF03869">
    <property type="entry name" value="Arc"/>
    <property type="match status" value="1"/>
</dbReference>